<keyword evidence="9" id="KW-1185">Reference proteome</keyword>
<proteinExistence type="inferred from homology"/>
<reference evidence="8 9" key="1">
    <citation type="submission" date="2022-04" db="EMBL/GenBank/DDBJ databases">
        <authorList>
            <person name="Grouzdev D.S."/>
            <person name="Pantiukh K.S."/>
            <person name="Krutkina M.S."/>
        </authorList>
    </citation>
    <scope>NUCLEOTIDE SEQUENCE [LARGE SCALE GENOMIC DNA]</scope>
    <source>
        <strain evidence="8 9">6x-1</strain>
    </source>
</reference>
<evidence type="ECO:0000313" key="9">
    <source>
        <dbReference type="Proteomes" id="UP001203284"/>
    </source>
</evidence>
<dbReference type="PANTHER" id="PTHR32432:SF4">
    <property type="entry name" value="CELL DIVISION PROTEIN FTSA"/>
    <property type="match status" value="1"/>
</dbReference>
<dbReference type="InterPro" id="IPR020823">
    <property type="entry name" value="Cell_div_FtsA"/>
</dbReference>
<dbReference type="Pfam" id="PF14450">
    <property type="entry name" value="FtsA"/>
    <property type="match status" value="1"/>
</dbReference>
<comment type="subcellular location">
    <subcellularLocation>
        <location evidence="5">Cell membrane</location>
        <topology evidence="5">Peripheral membrane protein</topology>
        <orientation evidence="5">Cytoplasmic side</orientation>
    </subcellularLocation>
    <text evidence="5">Localizes to the Z ring in an FtsZ-dependent manner. Targeted to the membrane through a conserved C-terminal amphipathic helix.</text>
</comment>
<evidence type="ECO:0000256" key="2">
    <source>
        <dbReference type="ARBA" id="ARBA00022618"/>
    </source>
</evidence>
<comment type="subunit">
    <text evidence="5">Self-interacts. Interacts with FtsZ.</text>
</comment>
<accession>A0ABT0DED1</accession>
<dbReference type="PIRSF" id="PIRSF003101">
    <property type="entry name" value="FtsA"/>
    <property type="match status" value="1"/>
</dbReference>
<dbReference type="GO" id="GO:0051301">
    <property type="term" value="P:cell division"/>
    <property type="evidence" value="ECO:0007669"/>
    <property type="project" value="UniProtKB-KW"/>
</dbReference>
<name>A0ABT0DED1_9HYPH</name>
<evidence type="ECO:0000256" key="6">
    <source>
        <dbReference type="PIRNR" id="PIRNR003101"/>
    </source>
</evidence>
<sequence length="440" mass="46548">MSRAPFEIAPKMRPIPPRRSAVVGVLDVGTSKIVCLIARLKPRHANDALRRRSHAVEILGIGHTRSHGMKGGAVVDMERAEQSIRRAVDAAERMAGVQIASVVCAVSGGRLGSEHYVAEVDLPDPAVAEGDIRRVLDAASTFAVGDGRCVLHALPVGYALDAVTGISEPRGMLGRRLGVDLHVITADVPAARNLLLCIERCHLGVEAMVAAPYAAALSTLADDESQLGCTLIDFGAGTTTVSVVTQGHCVYVDGVALGGQHITNDVARGLSTRLVDAERLKTLHGGVTAMGADDRELLTVPAISDDDRDLPHAVPKSQLLKIIRPRIEETVELVRDRLVASGHMGDAGRRIVLTGGAAQLIGLTEIVGKILGPQVRVGRPLGISRLPEAARGAPFAVAAGLLVYPQVAGLEHFEARRHRGARGGTDGYFSRVGNWLREAF</sequence>
<gene>
    <name evidence="5 8" type="primary">ftsA</name>
    <name evidence="8" type="ORF">MWN34_15045</name>
</gene>
<dbReference type="EMBL" id="JALKCH010000010">
    <property type="protein sequence ID" value="MCK0198229.1"/>
    <property type="molecule type" value="Genomic_DNA"/>
</dbReference>
<evidence type="ECO:0000256" key="3">
    <source>
        <dbReference type="ARBA" id="ARBA00023136"/>
    </source>
</evidence>
<dbReference type="RefSeq" id="WP_247030132.1">
    <property type="nucleotide sequence ID" value="NZ_JALKCH010000010.1"/>
</dbReference>
<dbReference type="SMART" id="SM00842">
    <property type="entry name" value="FtsA"/>
    <property type="match status" value="1"/>
</dbReference>
<dbReference type="CDD" id="cd24048">
    <property type="entry name" value="ASKHA_NBD_FtsA"/>
    <property type="match status" value="1"/>
</dbReference>
<evidence type="ECO:0000256" key="4">
    <source>
        <dbReference type="ARBA" id="ARBA00023306"/>
    </source>
</evidence>
<evidence type="ECO:0000256" key="5">
    <source>
        <dbReference type="HAMAP-Rule" id="MF_02033"/>
    </source>
</evidence>
<dbReference type="InterPro" id="IPR043129">
    <property type="entry name" value="ATPase_NBD"/>
</dbReference>
<dbReference type="Pfam" id="PF02491">
    <property type="entry name" value="SHS2_FTSA"/>
    <property type="match status" value="1"/>
</dbReference>
<dbReference type="InterPro" id="IPR050696">
    <property type="entry name" value="FtsA/MreB"/>
</dbReference>
<evidence type="ECO:0000256" key="1">
    <source>
        <dbReference type="ARBA" id="ARBA00022475"/>
    </source>
</evidence>
<dbReference type="HAMAP" id="MF_02033">
    <property type="entry name" value="FtsA"/>
    <property type="match status" value="1"/>
</dbReference>
<evidence type="ECO:0000313" key="8">
    <source>
        <dbReference type="EMBL" id="MCK0198229.1"/>
    </source>
</evidence>
<dbReference type="InterPro" id="IPR003494">
    <property type="entry name" value="SHS2_FtsA"/>
</dbReference>
<feature type="domain" description="SHS2" evidence="7">
    <location>
        <begin position="23"/>
        <end position="219"/>
    </location>
</feature>
<dbReference type="SUPFAM" id="SSF53067">
    <property type="entry name" value="Actin-like ATPase domain"/>
    <property type="match status" value="2"/>
</dbReference>
<keyword evidence="4 5" id="KW-0131">Cell cycle</keyword>
<dbReference type="Proteomes" id="UP001203284">
    <property type="component" value="Unassembled WGS sequence"/>
</dbReference>
<dbReference type="Gene3D" id="3.30.420.40">
    <property type="match status" value="2"/>
</dbReference>
<organism evidence="8 9">
    <name type="scientific">Ancylobacter crimeensis</name>
    <dbReference type="NCBI Taxonomy" id="2579147"/>
    <lineage>
        <taxon>Bacteria</taxon>
        <taxon>Pseudomonadati</taxon>
        <taxon>Pseudomonadota</taxon>
        <taxon>Alphaproteobacteria</taxon>
        <taxon>Hyphomicrobiales</taxon>
        <taxon>Xanthobacteraceae</taxon>
        <taxon>Ancylobacter</taxon>
    </lineage>
</organism>
<keyword evidence="2 5" id="KW-0132">Cell division</keyword>
<dbReference type="NCBIfam" id="TIGR01174">
    <property type="entry name" value="ftsA"/>
    <property type="match status" value="1"/>
</dbReference>
<evidence type="ECO:0000259" key="7">
    <source>
        <dbReference type="SMART" id="SM00842"/>
    </source>
</evidence>
<comment type="caution">
    <text evidence="8">The sequence shown here is derived from an EMBL/GenBank/DDBJ whole genome shotgun (WGS) entry which is preliminary data.</text>
</comment>
<protein>
    <recommendedName>
        <fullName evidence="5 6">Cell division protein FtsA</fullName>
    </recommendedName>
</protein>
<comment type="similarity">
    <text evidence="5 6">Belongs to the FtsA/MreB family.</text>
</comment>
<keyword evidence="1 5" id="KW-1003">Cell membrane</keyword>
<keyword evidence="3 5" id="KW-0472">Membrane</keyword>
<dbReference type="PANTHER" id="PTHR32432">
    <property type="entry name" value="CELL DIVISION PROTEIN FTSA-RELATED"/>
    <property type="match status" value="1"/>
</dbReference>
<comment type="function">
    <text evidence="5 6">Cell division protein that is involved in the assembly of the Z ring. May serve as a membrane anchor for the Z ring.</text>
</comment>